<feature type="compositionally biased region" description="Polar residues" evidence="2">
    <location>
        <begin position="801"/>
        <end position="816"/>
    </location>
</feature>
<feature type="compositionally biased region" description="Low complexity" evidence="2">
    <location>
        <begin position="776"/>
        <end position="791"/>
    </location>
</feature>
<feature type="compositionally biased region" description="Polar residues" evidence="2">
    <location>
        <begin position="120"/>
        <end position="131"/>
    </location>
</feature>
<feature type="region of interest" description="Disordered" evidence="2">
    <location>
        <begin position="109"/>
        <end position="131"/>
    </location>
</feature>
<evidence type="ECO:0000256" key="2">
    <source>
        <dbReference type="SAM" id="MobiDB-lite"/>
    </source>
</evidence>
<feature type="coiled-coil region" evidence="1">
    <location>
        <begin position="230"/>
        <end position="257"/>
    </location>
</feature>
<accession>A0A0J0XZJ6</accession>
<evidence type="ECO:0000313" key="3">
    <source>
        <dbReference type="EMBL" id="KLT46455.1"/>
    </source>
</evidence>
<feature type="compositionally biased region" description="Polar residues" evidence="2">
    <location>
        <begin position="185"/>
        <end position="199"/>
    </location>
</feature>
<dbReference type="EMBL" id="KQ087177">
    <property type="protein sequence ID" value="KLT46455.1"/>
    <property type="molecule type" value="Genomic_DNA"/>
</dbReference>
<feature type="compositionally biased region" description="Pro residues" evidence="2">
    <location>
        <begin position="387"/>
        <end position="399"/>
    </location>
</feature>
<feature type="region of interest" description="Disordered" evidence="2">
    <location>
        <begin position="412"/>
        <end position="444"/>
    </location>
</feature>
<sequence>MTTIVKTLLKSAMPKDKDKSGKVKKKDKGKDKSQSRSIHVSVAPTLPPKSVKPPGVDPPRATTWVGNSPPLVATVAPPRFTDLRDTGHDPSARDKVGPWIQAHAGYTEGYEFPEAPPNFPSRTNSPAATVHPQESISVIGVGRGVPRGHQTMQSFSALQETPRVSAPARPLSEVMSRGAPAYQARATNSPTTGAFTRSPASRGAESCSGNSAVTPKPHLHQPRPEHPFDYAEAQEAREREERRHAELAEAVSEQRRVDLIAAREAAEEAERVAQLVHARQTADLELRDLLKQFGPEDAAARREMIQDYALKDAQAECEIRERRERQEAYDAALARLVTPLMAGNIQDKHDSKWDNVFSAADMRPRGLRDTFSTESFGHKHHANGRPIPAPLSQVPPSPQPATVINERAARADTISEHSAKVAPKSHRSKRADKHTHRHSHSPAQLLQSSELTRNLTFIKSINEHELDESGSEADAVSQMTRLTKIAKLVDDSTFHDDTLCQLLDASRLNLIGDQAKKTLMRAARKRVEELKRKVILHEADQSAGTPPLKIHKKVPGGSAPVTPNATTTPLPPCVAETPLPACQPSQHPAAAAAESRQNEEVLREICDRLIKLSAAFEAAQNRGNFDIPGGFSAGNVPQMQPQAQMYPPMAVDVPTQGGFQTLPQAPLVFQQPPPPAPPQGYHKFEEQPLPDMTQRVGPNGYIPTGGHADEYMMGGGSIHSIPTTAQEPVAKDAPSPVPSSPVAVTQDTPKATPRSAPQLVPESERTEASKVGTEGSRAASKASKAATKTSRGVPTEAYVSRASTQAASAVPSSARTPTGPIINIFSPTTIQGEPTQSRAFTEVPSTPAQQQPVSSPPTTDPSTGTHTVRSRQSVPPGTSSSSRAQPPAQVVVLERELPPLPESVASHLTRTTTKPGEPPTTVAAARAISRAVTSASNSTPGPEYDSGGQTTVATHVVGGERPWDIVVRRLHAMAAVWQEDNFERAMNSASLKRELDIVPLTIYTMTIYKSYLRNRLTALNPMPADKLLVAPVHAETINSYIFAKKYNEAAALLTDLWSPLSNSPPRVIIAMTKHGYQEGWLAHRWDLTTGHLTSHHCVHIETRIDPYDKRPFNWWHAIRAAFPERGVFEPRLLLERNVRHVYTATPSDNSLRAALVTRNLLNGNKSDVDHGLSNLRDTVWKMTQQLLKKKQAGELLPGPASA</sequence>
<feature type="compositionally biased region" description="Polar residues" evidence="2">
    <location>
        <begin position="825"/>
        <end position="839"/>
    </location>
</feature>
<dbReference type="OrthoDB" id="2562444at2759"/>
<dbReference type="Proteomes" id="UP000053611">
    <property type="component" value="Unassembled WGS sequence"/>
</dbReference>
<organism evidence="3 4">
    <name type="scientific">Cutaneotrichosporon oleaginosum</name>
    <dbReference type="NCBI Taxonomy" id="879819"/>
    <lineage>
        <taxon>Eukaryota</taxon>
        <taxon>Fungi</taxon>
        <taxon>Dikarya</taxon>
        <taxon>Basidiomycota</taxon>
        <taxon>Agaricomycotina</taxon>
        <taxon>Tremellomycetes</taxon>
        <taxon>Trichosporonales</taxon>
        <taxon>Trichosporonaceae</taxon>
        <taxon>Cutaneotrichosporon</taxon>
    </lineage>
</organism>
<feature type="compositionally biased region" description="Basic residues" evidence="2">
    <location>
        <begin position="423"/>
        <end position="440"/>
    </location>
</feature>
<dbReference type="GeneID" id="28986864"/>
<gene>
    <name evidence="3" type="ORF">CC85DRAFT_324771</name>
</gene>
<proteinExistence type="predicted"/>
<evidence type="ECO:0000313" key="4">
    <source>
        <dbReference type="Proteomes" id="UP000053611"/>
    </source>
</evidence>
<feature type="region of interest" description="Disordered" evidence="2">
    <location>
        <begin position="715"/>
        <end position="920"/>
    </location>
</feature>
<feature type="compositionally biased region" description="Pro residues" evidence="2">
    <location>
        <begin position="45"/>
        <end position="57"/>
    </location>
</feature>
<feature type="compositionally biased region" description="Low complexity" evidence="2">
    <location>
        <begin position="843"/>
        <end position="853"/>
    </location>
</feature>
<protein>
    <submittedName>
        <fullName evidence="3">Uncharacterized protein</fullName>
    </submittedName>
</protein>
<name>A0A0J0XZJ6_9TREE</name>
<dbReference type="AlphaFoldDB" id="A0A0J0XZJ6"/>
<reference evidence="3 4" key="1">
    <citation type="submission" date="2015-03" db="EMBL/GenBank/DDBJ databases">
        <title>Genomics and transcriptomics of the oil-accumulating basidiomycete yeast T. oleaginosus allow insights into substrate utilization and the diverse evolutionary trajectories of mating systems in fungi.</title>
        <authorList>
            <consortium name="DOE Joint Genome Institute"/>
            <person name="Kourist R."/>
            <person name="Kracht O."/>
            <person name="Bracharz F."/>
            <person name="Lipzen A."/>
            <person name="Nolan M."/>
            <person name="Ohm R."/>
            <person name="Grigoriev I."/>
            <person name="Sun S."/>
            <person name="Heitman J."/>
            <person name="Bruck T."/>
            <person name="Nowrousian M."/>
        </authorList>
    </citation>
    <scope>NUCLEOTIDE SEQUENCE [LARGE SCALE GENOMIC DNA]</scope>
    <source>
        <strain evidence="3 4">IBC0246</strain>
    </source>
</reference>
<evidence type="ECO:0000256" key="1">
    <source>
        <dbReference type="SAM" id="Coils"/>
    </source>
</evidence>
<dbReference type="STRING" id="879819.A0A0J0XZJ6"/>
<feature type="compositionally biased region" description="Polar residues" evidence="2">
    <location>
        <begin position="870"/>
        <end position="884"/>
    </location>
</feature>
<feature type="region of interest" description="Disordered" evidence="2">
    <location>
        <begin position="1"/>
        <end position="75"/>
    </location>
</feature>
<keyword evidence="4" id="KW-1185">Reference proteome</keyword>
<feature type="region of interest" description="Disordered" evidence="2">
    <location>
        <begin position="375"/>
        <end position="399"/>
    </location>
</feature>
<dbReference type="RefSeq" id="XP_018282946.1">
    <property type="nucleotide sequence ID" value="XM_018426261.1"/>
</dbReference>
<keyword evidence="1" id="KW-0175">Coiled coil</keyword>
<feature type="region of interest" description="Disordered" evidence="2">
    <location>
        <begin position="184"/>
        <end position="226"/>
    </location>
</feature>